<dbReference type="Gene3D" id="3.40.50.300">
    <property type="entry name" value="P-loop containing nucleotide triphosphate hydrolases"/>
    <property type="match status" value="1"/>
</dbReference>
<dbReference type="AlphaFoldDB" id="A0A3B1B0F6"/>
<protein>
    <recommendedName>
        <fullName evidence="2">Sulfotransferase domain-containing protein</fullName>
    </recommendedName>
</protein>
<organism evidence="1">
    <name type="scientific">hydrothermal vent metagenome</name>
    <dbReference type="NCBI Taxonomy" id="652676"/>
    <lineage>
        <taxon>unclassified sequences</taxon>
        <taxon>metagenomes</taxon>
        <taxon>ecological metagenomes</taxon>
    </lineage>
</organism>
<evidence type="ECO:0000313" key="1">
    <source>
        <dbReference type="EMBL" id="VAX11786.1"/>
    </source>
</evidence>
<gene>
    <name evidence="1" type="ORF">MNBD_GAMMA26-1256</name>
</gene>
<accession>A0A3B1B0F6</accession>
<sequence length="307" mass="35563">MQKTVVILLSDKRSGSTMFEDELCRHPDIQHVEYTPHSYFETHHWLKAAVVLGMAPETFSGGCVYPGYGSAVGARSYLIDCIKKNVPQFSVPENDRTLIFHGWDALCERFANPVFFEKSPQILAHWASLSLLYEWMQSTDYKVKIIGLTRNPLSVQYSAYKLFHTDPKKRQFGWLETQKNLLAFQALLPVDSFMHVRYEDIITQHKATFARVCGFIGVSEDHGIGSNVHSQSINKWMDDPRFTIRLDETVKQIAYHFGYTDEDLTNPLKTELPRWQKIRERISGGLSSIPVRLRDRWIKPLLLRIKR</sequence>
<dbReference type="InterPro" id="IPR027417">
    <property type="entry name" value="P-loop_NTPase"/>
</dbReference>
<evidence type="ECO:0008006" key="2">
    <source>
        <dbReference type="Google" id="ProtNLM"/>
    </source>
</evidence>
<name>A0A3B1B0F6_9ZZZZ</name>
<reference evidence="1" key="1">
    <citation type="submission" date="2018-06" db="EMBL/GenBank/DDBJ databases">
        <authorList>
            <person name="Zhirakovskaya E."/>
        </authorList>
    </citation>
    <scope>NUCLEOTIDE SEQUENCE</scope>
</reference>
<dbReference type="EMBL" id="UOFX01000091">
    <property type="protein sequence ID" value="VAX11786.1"/>
    <property type="molecule type" value="Genomic_DNA"/>
</dbReference>
<proteinExistence type="predicted"/>
<dbReference type="SUPFAM" id="SSF52540">
    <property type="entry name" value="P-loop containing nucleoside triphosphate hydrolases"/>
    <property type="match status" value="1"/>
</dbReference>
<dbReference type="Pfam" id="PF13469">
    <property type="entry name" value="Sulfotransfer_3"/>
    <property type="match status" value="1"/>
</dbReference>